<proteinExistence type="predicted"/>
<reference evidence="1" key="1">
    <citation type="submission" date="2006-10" db="EMBL/GenBank/DDBJ databases">
        <title>Complete sequence of Solibacter usitatus Ellin6076.</title>
        <authorList>
            <consortium name="US DOE Joint Genome Institute"/>
            <person name="Copeland A."/>
            <person name="Lucas S."/>
            <person name="Lapidus A."/>
            <person name="Barry K."/>
            <person name="Detter J.C."/>
            <person name="Glavina del Rio T."/>
            <person name="Hammon N."/>
            <person name="Israni S."/>
            <person name="Dalin E."/>
            <person name="Tice H."/>
            <person name="Pitluck S."/>
            <person name="Thompson L.S."/>
            <person name="Brettin T."/>
            <person name="Bruce D."/>
            <person name="Han C."/>
            <person name="Tapia R."/>
            <person name="Gilna P."/>
            <person name="Schmutz J."/>
            <person name="Larimer F."/>
            <person name="Land M."/>
            <person name="Hauser L."/>
            <person name="Kyrpides N."/>
            <person name="Mikhailova N."/>
            <person name="Janssen P.H."/>
            <person name="Kuske C.R."/>
            <person name="Richardson P."/>
        </authorList>
    </citation>
    <scope>NUCLEOTIDE SEQUENCE</scope>
    <source>
        <strain evidence="1">Ellin6076</strain>
    </source>
</reference>
<dbReference type="KEGG" id="sus:Acid_3832"/>
<name>Q01ZW4_SOLUE</name>
<gene>
    <name evidence="1" type="ordered locus">Acid_3832</name>
</gene>
<protein>
    <submittedName>
        <fullName evidence="1">Uncharacterized protein</fullName>
    </submittedName>
</protein>
<dbReference type="STRING" id="234267.Acid_3832"/>
<organism evidence="1">
    <name type="scientific">Solibacter usitatus (strain Ellin6076)</name>
    <dbReference type="NCBI Taxonomy" id="234267"/>
    <lineage>
        <taxon>Bacteria</taxon>
        <taxon>Pseudomonadati</taxon>
        <taxon>Acidobacteriota</taxon>
        <taxon>Terriglobia</taxon>
        <taxon>Bryobacterales</taxon>
        <taxon>Solibacteraceae</taxon>
        <taxon>Candidatus Solibacter</taxon>
    </lineage>
</organism>
<dbReference type="EMBL" id="CP000473">
    <property type="protein sequence ID" value="ABJ84801.1"/>
    <property type="molecule type" value="Genomic_DNA"/>
</dbReference>
<accession>Q01ZW4</accession>
<sequence length="121" mass="13970">MKEVRDGLLRLHKSLLDSERAAYERDVARITSTGQYLDLVLNDPWFQWLRQLSEFIVLIDETMARKEPPATPEEAAELIAKTRTLLVPSEEGTGFARRYFEVLQRDANAVLAHRDMLKVLD</sequence>
<dbReference type="HOGENOM" id="CLU_134953_2_0_0"/>
<dbReference type="AlphaFoldDB" id="Q01ZW4"/>
<dbReference type="eggNOG" id="ENOG5030NI8">
    <property type="taxonomic scope" value="Bacteria"/>
</dbReference>
<evidence type="ECO:0000313" key="1">
    <source>
        <dbReference type="EMBL" id="ABJ84801.1"/>
    </source>
</evidence>
<dbReference type="InParanoid" id="Q01ZW4"/>